<sequence>MSNPNAEGLNPPIDPLLGSDKADDDGPRVKTCTHCRLEKPIEQFLNKKDPSKSTGKCLECRDRQEQMRRGGSLSSPPQTMRPSASGHASGQKRDISLVPAPESQEPRAFTPAALVPRPERSVSNVARTLPRPVQTPSMFARVAESSR</sequence>
<evidence type="ECO:0000313" key="1">
    <source>
        <dbReference type="EMBL" id="CAG9956260.1"/>
    </source>
</evidence>
<proteinExistence type="predicted"/>
<organism evidence="1 2">
    <name type="scientific">Clonostachys rosea f. rosea IK726</name>
    <dbReference type="NCBI Taxonomy" id="1349383"/>
    <lineage>
        <taxon>Eukaryota</taxon>
        <taxon>Fungi</taxon>
        <taxon>Dikarya</taxon>
        <taxon>Ascomycota</taxon>
        <taxon>Pezizomycotina</taxon>
        <taxon>Sordariomycetes</taxon>
        <taxon>Hypocreomycetidae</taxon>
        <taxon>Hypocreales</taxon>
        <taxon>Bionectriaceae</taxon>
        <taxon>Clonostachys</taxon>
    </lineage>
</organism>
<keyword evidence="2" id="KW-1185">Reference proteome</keyword>
<comment type="caution">
    <text evidence="1">The sequence shown here is derived from an EMBL/GenBank/DDBJ whole genome shotgun (WGS) entry which is preliminary data.</text>
</comment>
<protein>
    <submittedName>
        <fullName evidence="1">Uncharacterized protein</fullName>
    </submittedName>
</protein>
<name>A0ACA9US40_BIOOC</name>
<dbReference type="EMBL" id="CADEHS020000645">
    <property type="protein sequence ID" value="CAG9956260.1"/>
    <property type="molecule type" value="Genomic_DNA"/>
</dbReference>
<accession>A0ACA9US40</accession>
<gene>
    <name evidence="1" type="ORF">CRV2_00008164</name>
</gene>
<reference evidence="1" key="1">
    <citation type="submission" date="2020-04" db="EMBL/GenBank/DDBJ databases">
        <authorList>
            <person name="Broberg M."/>
        </authorList>
    </citation>
    <scope>NUCLEOTIDE SEQUENCE</scope>
</reference>
<reference evidence="1" key="2">
    <citation type="submission" date="2021-10" db="EMBL/GenBank/DDBJ databases">
        <authorList>
            <person name="Piombo E."/>
        </authorList>
    </citation>
    <scope>NUCLEOTIDE SEQUENCE</scope>
</reference>
<evidence type="ECO:0000313" key="2">
    <source>
        <dbReference type="Proteomes" id="UP000836387"/>
    </source>
</evidence>
<dbReference type="Proteomes" id="UP000836387">
    <property type="component" value="Unassembled WGS sequence"/>
</dbReference>